<name>A0AAW0CRK5_9AGAR</name>
<proteinExistence type="predicted"/>
<dbReference type="AlphaFoldDB" id="A0AAW0CRK5"/>
<gene>
    <name evidence="2" type="ORF">R3P38DRAFT_3448567</name>
</gene>
<dbReference type="EMBL" id="JAWWNJ010000013">
    <property type="protein sequence ID" value="KAK7042509.1"/>
    <property type="molecule type" value="Genomic_DNA"/>
</dbReference>
<dbReference type="InterPro" id="IPR015915">
    <property type="entry name" value="Kelch-typ_b-propeller"/>
</dbReference>
<dbReference type="Gene3D" id="2.120.10.80">
    <property type="entry name" value="Kelch-type beta propeller"/>
    <property type="match status" value="1"/>
</dbReference>
<evidence type="ECO:0000313" key="3">
    <source>
        <dbReference type="Proteomes" id="UP001362999"/>
    </source>
</evidence>
<accession>A0AAW0CRK5</accession>
<keyword evidence="3" id="KW-1185">Reference proteome</keyword>
<dbReference type="Proteomes" id="UP001362999">
    <property type="component" value="Unassembled WGS sequence"/>
</dbReference>
<dbReference type="SUPFAM" id="SSF117281">
    <property type="entry name" value="Kelch motif"/>
    <property type="match status" value="1"/>
</dbReference>
<evidence type="ECO:0000256" key="1">
    <source>
        <dbReference type="SAM" id="MobiDB-lite"/>
    </source>
</evidence>
<feature type="region of interest" description="Disordered" evidence="1">
    <location>
        <begin position="1"/>
        <end position="48"/>
    </location>
</feature>
<reference evidence="2 3" key="1">
    <citation type="journal article" date="2024" name="J Genomics">
        <title>Draft genome sequencing and assembly of Favolaschia claudopus CIRM-BRFM 2984 isolated from oak limbs.</title>
        <authorList>
            <person name="Navarro D."/>
            <person name="Drula E."/>
            <person name="Chaduli D."/>
            <person name="Cazenave R."/>
            <person name="Ahrendt S."/>
            <person name="Wang J."/>
            <person name="Lipzen A."/>
            <person name="Daum C."/>
            <person name="Barry K."/>
            <person name="Grigoriev I.V."/>
            <person name="Favel A."/>
            <person name="Rosso M.N."/>
            <person name="Martin F."/>
        </authorList>
    </citation>
    <scope>NUCLEOTIDE SEQUENCE [LARGE SCALE GENOMIC DNA]</scope>
    <source>
        <strain evidence="2 3">CIRM-BRFM 2984</strain>
    </source>
</reference>
<evidence type="ECO:0008006" key="4">
    <source>
        <dbReference type="Google" id="ProtNLM"/>
    </source>
</evidence>
<comment type="caution">
    <text evidence="2">The sequence shown here is derived from an EMBL/GenBank/DDBJ whole genome shotgun (WGS) entry which is preliminary data.</text>
</comment>
<evidence type="ECO:0000313" key="2">
    <source>
        <dbReference type="EMBL" id="KAK7042509.1"/>
    </source>
</evidence>
<organism evidence="2 3">
    <name type="scientific">Favolaschia claudopus</name>
    <dbReference type="NCBI Taxonomy" id="2862362"/>
    <lineage>
        <taxon>Eukaryota</taxon>
        <taxon>Fungi</taxon>
        <taxon>Dikarya</taxon>
        <taxon>Basidiomycota</taxon>
        <taxon>Agaricomycotina</taxon>
        <taxon>Agaricomycetes</taxon>
        <taxon>Agaricomycetidae</taxon>
        <taxon>Agaricales</taxon>
        <taxon>Marasmiineae</taxon>
        <taxon>Mycenaceae</taxon>
        <taxon>Favolaschia</taxon>
    </lineage>
</organism>
<protein>
    <recommendedName>
        <fullName evidence="4">Kelch repeat-containing protein</fullName>
    </recommendedName>
</protein>
<sequence>MALPWPHAPRKPLALSSKAAESPSSHASRQSRAKTAKTKTEKEETALSSNANLTVRKLLGDAPPCEVPCSFAIDHEQQTVFFNTYDENTKASEIYACNPQTRTWKNITKTIRHLPHPLGSPERAEQLPPRYGGSMAFYKIKSTGQRVLLLFGGQVNGLKTDDDGPDGPGEVSNEMLAIDVDNLKWWVIDIAGGRVSPRVQARMLVVDDSLFVFGGQTYDGDVRLAANESYCIASYNNYAWTWDVRDEPYPAHTPALGYCCDAVALSIQDEDDSSESPDSDTDTNNKILLTIGCTDNGEESLNLTPTSFVLFDIVSRTFTLLGQQTIAANTNTSETGTFPGGVTWYGIFALPPQSSGNVKTKTKIKNENELGEKNHSSTSNAAIICTFHANATKQPELYIYTPGQCRTLGVRKRIAATKKTFEMFFVVGDKMYMLGWTADRWDLVAEVPRQWVSL</sequence>